<organism evidence="2">
    <name type="scientific">marine metagenome</name>
    <dbReference type="NCBI Taxonomy" id="408172"/>
    <lineage>
        <taxon>unclassified sequences</taxon>
        <taxon>metagenomes</taxon>
        <taxon>ecological metagenomes</taxon>
    </lineage>
</organism>
<accession>A0A382M3U9</accession>
<proteinExistence type="predicted"/>
<protein>
    <recommendedName>
        <fullName evidence="1">N-acetyltransferase domain-containing protein</fullName>
    </recommendedName>
</protein>
<feature type="domain" description="N-acetyltransferase" evidence="1">
    <location>
        <begin position="7"/>
        <end position="182"/>
    </location>
</feature>
<dbReference type="InterPro" id="IPR051531">
    <property type="entry name" value="N-acetyltransferase"/>
</dbReference>
<dbReference type="Gene3D" id="3.40.630.30">
    <property type="match status" value="1"/>
</dbReference>
<dbReference type="PROSITE" id="PS51186">
    <property type="entry name" value="GNAT"/>
    <property type="match status" value="1"/>
</dbReference>
<dbReference type="SUPFAM" id="SSF55729">
    <property type="entry name" value="Acyl-CoA N-acyltransferases (Nat)"/>
    <property type="match status" value="1"/>
</dbReference>
<dbReference type="Pfam" id="PF00583">
    <property type="entry name" value="Acetyltransf_1"/>
    <property type="match status" value="1"/>
</dbReference>
<gene>
    <name evidence="2" type="ORF">METZ01_LOCUS295499</name>
</gene>
<dbReference type="InterPro" id="IPR000182">
    <property type="entry name" value="GNAT_dom"/>
</dbReference>
<dbReference type="EMBL" id="UINC01090578">
    <property type="protein sequence ID" value="SVC42645.1"/>
    <property type="molecule type" value="Genomic_DNA"/>
</dbReference>
<name>A0A382M3U9_9ZZZZ</name>
<dbReference type="GO" id="GO:0016747">
    <property type="term" value="F:acyltransferase activity, transferring groups other than amino-acyl groups"/>
    <property type="evidence" value="ECO:0007669"/>
    <property type="project" value="InterPro"/>
</dbReference>
<dbReference type="AlphaFoldDB" id="A0A382M3U9"/>
<reference evidence="2" key="1">
    <citation type="submission" date="2018-05" db="EMBL/GenBank/DDBJ databases">
        <authorList>
            <person name="Lanie J.A."/>
            <person name="Ng W.-L."/>
            <person name="Kazmierczak K.M."/>
            <person name="Andrzejewski T.M."/>
            <person name="Davidsen T.M."/>
            <person name="Wayne K.J."/>
            <person name="Tettelin H."/>
            <person name="Glass J.I."/>
            <person name="Rusch D."/>
            <person name="Podicherti R."/>
            <person name="Tsui H.-C.T."/>
            <person name="Winkler M.E."/>
        </authorList>
    </citation>
    <scope>NUCLEOTIDE SEQUENCE</scope>
</reference>
<dbReference type="CDD" id="cd04301">
    <property type="entry name" value="NAT_SF"/>
    <property type="match status" value="1"/>
</dbReference>
<sequence length="183" mass="20669">MRSINSFNIRLLTLDDLEEWLMQCKILSSESGENNVYFGAYSVTESYPTEEIKKNTIERWIKTTDTPGWRRAWGIFDSDRIIGSADIAGGDLPTSLHRVDFGIGIMKEYRNLGLGSKLINVIIDWCKEQPSISWIDLGVFSGNDIAKIVFKKNGFKEIGYKEDAWLVDGNSIGETLMTISVNC</sequence>
<evidence type="ECO:0000313" key="2">
    <source>
        <dbReference type="EMBL" id="SVC42645.1"/>
    </source>
</evidence>
<dbReference type="PANTHER" id="PTHR43792">
    <property type="entry name" value="GNAT FAMILY, PUTATIVE (AFU_ORTHOLOGUE AFUA_3G00765)-RELATED-RELATED"/>
    <property type="match status" value="1"/>
</dbReference>
<evidence type="ECO:0000259" key="1">
    <source>
        <dbReference type="PROSITE" id="PS51186"/>
    </source>
</evidence>
<dbReference type="InterPro" id="IPR016181">
    <property type="entry name" value="Acyl_CoA_acyltransferase"/>
</dbReference>